<dbReference type="InterPro" id="IPR001584">
    <property type="entry name" value="Integrase_cat-core"/>
</dbReference>
<dbReference type="InterPro" id="IPR004358">
    <property type="entry name" value="Sig_transdc_His_kin-like_C"/>
</dbReference>
<dbReference type="InterPro" id="IPR003661">
    <property type="entry name" value="HisK_dim/P_dom"/>
</dbReference>
<keyword evidence="4" id="KW-0472">Membrane</keyword>
<dbReference type="GO" id="GO:0003676">
    <property type="term" value="F:nucleic acid binding"/>
    <property type="evidence" value="ECO:0007669"/>
    <property type="project" value="InterPro"/>
</dbReference>
<dbReference type="InterPro" id="IPR012337">
    <property type="entry name" value="RNaseH-like_sf"/>
</dbReference>
<reference evidence="7 8" key="1">
    <citation type="submission" date="2020-08" db="EMBL/GenBank/DDBJ databases">
        <title>Genomic Encyclopedia of Type Strains, Phase IV (KMG-IV): sequencing the most valuable type-strain genomes for metagenomic binning, comparative biology and taxonomic classification.</title>
        <authorList>
            <person name="Goeker M."/>
        </authorList>
    </citation>
    <scope>NUCLEOTIDE SEQUENCE [LARGE SCALE GENOMIC DNA]</scope>
    <source>
        <strain evidence="7 8">DSM 5895</strain>
    </source>
</reference>
<dbReference type="InterPro" id="IPR005467">
    <property type="entry name" value="His_kinase_dom"/>
</dbReference>
<keyword evidence="4" id="KW-0812">Transmembrane</keyword>
<dbReference type="GO" id="GO:0015074">
    <property type="term" value="P:DNA integration"/>
    <property type="evidence" value="ECO:0007669"/>
    <property type="project" value="InterPro"/>
</dbReference>
<evidence type="ECO:0000313" key="7">
    <source>
        <dbReference type="EMBL" id="MBB3772719.1"/>
    </source>
</evidence>
<dbReference type="PROSITE" id="PS50994">
    <property type="entry name" value="INTEGRASE"/>
    <property type="match status" value="1"/>
</dbReference>
<evidence type="ECO:0000259" key="5">
    <source>
        <dbReference type="PROSITE" id="PS50109"/>
    </source>
</evidence>
<dbReference type="EC" id="2.7.13.3" evidence="2"/>
<comment type="catalytic activity">
    <reaction evidence="1">
        <text>ATP + protein L-histidine = ADP + protein N-phospho-L-histidine.</text>
        <dbReference type="EC" id="2.7.13.3"/>
    </reaction>
</comment>
<dbReference type="InterPro" id="IPR036890">
    <property type="entry name" value="HATPase_C_sf"/>
</dbReference>
<gene>
    <name evidence="7" type="ORF">FHS55_003340</name>
</gene>
<dbReference type="AlphaFoldDB" id="A0A839ZD95"/>
<sequence>MFHITFARVGFGEFAFVQVVRKTGRTSASAFLRALIHAVPYPIHTVVTDDGIQFTFPPRYADGPIARHITHMFDRRCRENGSEHRLPKVKPPLDQWQVERMSRTIPEATVTRFHYDHHHPFETHLADFVAACNFGRRLKIPRGLTPYEFICKRWTSEPSKFILDPIHQMPGLNTEGAEPGDSACRRSSVGPRAAIVRIGLSGHHQRRQCMIATRTFRDPIIHPLVGEGVLPRPGGCFRLAGNALWQRLSYPRVAKSKYGAVTLLALLAVSSAIVGSRASAAEPAKRVLVLYDNNRLLPANVLADQGINQAISASNDSTVVSAEFLDAPQFDGAPYRRAVTTFLRAKYAAHPPDVIVAAGDGALGFLLDNRQELFPSVPLVHMGVDVASLRRREPLPVDVVGVPVAFDFTGTIEQALKWHPKASRLLLVTGSSEPDRQWEARLRAGAGQFQQRVSTEFLAGLPTAVVLKRLGELNDDAVVFTPGYFRDGSGRSFTPREAAAELASVSGAPVYGPYNTFIGAGIVGGFMPSFEEIGRMAGTAVARLLDGAAPGTLQLPKVMPVALNVDWRQILRWGIDPDRVPRDAIVRFRTPTFWETYRAEAWIAIGLFLLQSLLVAGLLFERRRRRKAEAAVDKHRFELAHASRLATAGELTASIAHEINQPLGAILSNVSAAELMFEAGPDRIDLEEIRQILGDIHRDTIRASEVIRRLRALLSKHDVERRLIDLNESLGDMAIILRAEAQRRSVALVVRPSAQALEVLADRVQVQQVLLNLTLNAIDAATGAAVERRTVTVSAAERAGVATITVRDRGHGIASEHMPRLFDSFFSTKRTGIGLGLSIVRTLVEAQGGTVSARNEPGGGAAFEVEFPLARAAPGSPGERP</sequence>
<dbReference type="SUPFAM" id="SSF47384">
    <property type="entry name" value="Homodimeric domain of signal transducing histidine kinase"/>
    <property type="match status" value="1"/>
</dbReference>
<dbReference type="SUPFAM" id="SSF55874">
    <property type="entry name" value="ATPase domain of HSP90 chaperone/DNA topoisomerase II/histidine kinase"/>
    <property type="match status" value="1"/>
</dbReference>
<dbReference type="Pfam" id="PF00512">
    <property type="entry name" value="HisKA"/>
    <property type="match status" value="1"/>
</dbReference>
<evidence type="ECO:0000259" key="6">
    <source>
        <dbReference type="PROSITE" id="PS50994"/>
    </source>
</evidence>
<feature type="transmembrane region" description="Helical" evidence="4">
    <location>
        <begin position="601"/>
        <end position="620"/>
    </location>
</feature>
<proteinExistence type="predicted"/>
<dbReference type="Gene3D" id="1.10.287.130">
    <property type="match status" value="1"/>
</dbReference>
<keyword evidence="8" id="KW-1185">Reference proteome</keyword>
<dbReference type="GO" id="GO:0000155">
    <property type="term" value="F:phosphorelay sensor kinase activity"/>
    <property type="evidence" value="ECO:0007669"/>
    <property type="project" value="InterPro"/>
</dbReference>
<feature type="domain" description="Integrase catalytic" evidence="6">
    <location>
        <begin position="1"/>
        <end position="154"/>
    </location>
</feature>
<dbReference type="PRINTS" id="PR00344">
    <property type="entry name" value="BCTRLSENSOR"/>
</dbReference>
<dbReference type="Gene3D" id="3.30.565.10">
    <property type="entry name" value="Histidine kinase-like ATPase, C-terminal domain"/>
    <property type="match status" value="1"/>
</dbReference>
<dbReference type="CDD" id="cd00082">
    <property type="entry name" value="HisKA"/>
    <property type="match status" value="1"/>
</dbReference>
<accession>A0A839ZD95</accession>
<dbReference type="Gene3D" id="3.40.50.2300">
    <property type="match status" value="2"/>
</dbReference>
<evidence type="ECO:0000256" key="3">
    <source>
        <dbReference type="ARBA" id="ARBA00022553"/>
    </source>
</evidence>
<keyword evidence="7" id="KW-0418">Kinase</keyword>
<dbReference type="SUPFAM" id="SSF53098">
    <property type="entry name" value="Ribonuclease H-like"/>
    <property type="match status" value="1"/>
</dbReference>
<dbReference type="Proteomes" id="UP000533469">
    <property type="component" value="Unassembled WGS sequence"/>
</dbReference>
<organism evidence="7 8">
    <name type="scientific">Ancylobacter tetraedralis</name>
    <dbReference type="NCBI Taxonomy" id="217068"/>
    <lineage>
        <taxon>Bacteria</taxon>
        <taxon>Pseudomonadati</taxon>
        <taxon>Pseudomonadota</taxon>
        <taxon>Alphaproteobacteria</taxon>
        <taxon>Hyphomicrobiales</taxon>
        <taxon>Xanthobacteraceae</taxon>
        <taxon>Ancylobacter</taxon>
    </lineage>
</organism>
<dbReference type="PROSITE" id="PS50109">
    <property type="entry name" value="HIS_KIN"/>
    <property type="match status" value="1"/>
</dbReference>
<keyword evidence="3" id="KW-0597">Phosphoprotein</keyword>
<dbReference type="Pfam" id="PF02518">
    <property type="entry name" value="HATPase_c"/>
    <property type="match status" value="1"/>
</dbReference>
<dbReference type="PANTHER" id="PTHR43065:SF42">
    <property type="entry name" value="TWO-COMPONENT SENSOR PPRA"/>
    <property type="match status" value="1"/>
</dbReference>
<name>A0A839ZD95_9HYPH</name>
<comment type="caution">
    <text evidence="7">The sequence shown here is derived from an EMBL/GenBank/DDBJ whole genome shotgun (WGS) entry which is preliminary data.</text>
</comment>
<dbReference type="InterPro" id="IPR036097">
    <property type="entry name" value="HisK_dim/P_sf"/>
</dbReference>
<feature type="domain" description="Histidine kinase" evidence="5">
    <location>
        <begin position="654"/>
        <end position="871"/>
    </location>
</feature>
<dbReference type="EMBL" id="JACICD010000006">
    <property type="protein sequence ID" value="MBB3772719.1"/>
    <property type="molecule type" value="Genomic_DNA"/>
</dbReference>
<dbReference type="SMART" id="SM00388">
    <property type="entry name" value="HisKA"/>
    <property type="match status" value="1"/>
</dbReference>
<keyword evidence="7" id="KW-0808">Transferase</keyword>
<evidence type="ECO:0000256" key="2">
    <source>
        <dbReference type="ARBA" id="ARBA00012438"/>
    </source>
</evidence>
<dbReference type="SMART" id="SM00387">
    <property type="entry name" value="HATPase_c"/>
    <property type="match status" value="1"/>
</dbReference>
<dbReference type="Gene3D" id="3.30.420.10">
    <property type="entry name" value="Ribonuclease H-like superfamily/Ribonuclease H"/>
    <property type="match status" value="1"/>
</dbReference>
<evidence type="ECO:0000313" key="8">
    <source>
        <dbReference type="Proteomes" id="UP000533469"/>
    </source>
</evidence>
<evidence type="ECO:0000256" key="4">
    <source>
        <dbReference type="SAM" id="Phobius"/>
    </source>
</evidence>
<evidence type="ECO:0000256" key="1">
    <source>
        <dbReference type="ARBA" id="ARBA00000085"/>
    </source>
</evidence>
<dbReference type="PANTHER" id="PTHR43065">
    <property type="entry name" value="SENSOR HISTIDINE KINASE"/>
    <property type="match status" value="1"/>
</dbReference>
<keyword evidence="4" id="KW-1133">Transmembrane helix</keyword>
<protein>
    <recommendedName>
        <fullName evidence="2">histidine kinase</fullName>
        <ecNumber evidence="2">2.7.13.3</ecNumber>
    </recommendedName>
</protein>
<dbReference type="InterPro" id="IPR003594">
    <property type="entry name" value="HATPase_dom"/>
</dbReference>
<dbReference type="InterPro" id="IPR036397">
    <property type="entry name" value="RNaseH_sf"/>
</dbReference>